<reference evidence="1 2" key="1">
    <citation type="journal article" date="2018" name="Sci. Rep.">
        <title>Genomic signatures of local adaptation to the degree of environmental predictability in rotifers.</title>
        <authorList>
            <person name="Franch-Gras L."/>
            <person name="Hahn C."/>
            <person name="Garcia-Roger E.M."/>
            <person name="Carmona M.J."/>
            <person name="Serra M."/>
            <person name="Gomez A."/>
        </authorList>
    </citation>
    <scope>NUCLEOTIDE SEQUENCE [LARGE SCALE GENOMIC DNA]</scope>
    <source>
        <strain evidence="1">HYR1</strain>
    </source>
</reference>
<accession>A0A3M7Q9D6</accession>
<dbReference type="EMBL" id="REGN01006936">
    <property type="protein sequence ID" value="RNA07832.1"/>
    <property type="molecule type" value="Genomic_DNA"/>
</dbReference>
<evidence type="ECO:0000313" key="2">
    <source>
        <dbReference type="Proteomes" id="UP000276133"/>
    </source>
</evidence>
<dbReference type="AlphaFoldDB" id="A0A3M7Q9D6"/>
<dbReference type="Proteomes" id="UP000276133">
    <property type="component" value="Unassembled WGS sequence"/>
</dbReference>
<sequence>MIISRGVQKKTTPSQPSLLLKYPDKYLILKIRFNLLSNEGLSDSIKLCPIHLYSKQRRVFIRVQVLYSYPKSYSLDESYSGYYLYSYSFGEITININELIQLLDTQHPLLCINFDKNGTKLKLRNKISFYKLKKKNLLRIKENFPCDFLDHMAKKHLNFPILIIY</sequence>
<keyword evidence="2" id="KW-1185">Reference proteome</keyword>
<proteinExistence type="predicted"/>
<name>A0A3M7Q9D6_BRAPC</name>
<evidence type="ECO:0000313" key="1">
    <source>
        <dbReference type="EMBL" id="RNA07832.1"/>
    </source>
</evidence>
<organism evidence="1 2">
    <name type="scientific">Brachionus plicatilis</name>
    <name type="common">Marine rotifer</name>
    <name type="synonym">Brachionus muelleri</name>
    <dbReference type="NCBI Taxonomy" id="10195"/>
    <lineage>
        <taxon>Eukaryota</taxon>
        <taxon>Metazoa</taxon>
        <taxon>Spiralia</taxon>
        <taxon>Gnathifera</taxon>
        <taxon>Rotifera</taxon>
        <taxon>Eurotatoria</taxon>
        <taxon>Monogononta</taxon>
        <taxon>Pseudotrocha</taxon>
        <taxon>Ploima</taxon>
        <taxon>Brachionidae</taxon>
        <taxon>Brachionus</taxon>
    </lineage>
</organism>
<comment type="caution">
    <text evidence="1">The sequence shown here is derived from an EMBL/GenBank/DDBJ whole genome shotgun (WGS) entry which is preliminary data.</text>
</comment>
<gene>
    <name evidence="1" type="ORF">BpHYR1_002361</name>
</gene>
<protein>
    <submittedName>
        <fullName evidence="1">Uncharacterized protein</fullName>
    </submittedName>
</protein>